<protein>
    <submittedName>
        <fullName evidence="1">Uncharacterized protein</fullName>
    </submittedName>
</protein>
<reference evidence="1 2" key="1">
    <citation type="submission" date="2022-06" db="EMBL/GenBank/DDBJ databases">
        <title>Ideonella sp. NS12-5 Genome sequencing and assembly.</title>
        <authorList>
            <person name="Jung Y."/>
        </authorList>
    </citation>
    <scope>NUCLEOTIDE SEQUENCE [LARGE SCALE GENOMIC DNA]</scope>
    <source>
        <strain evidence="1 2">NS12-5</strain>
    </source>
</reference>
<dbReference type="RefSeq" id="WP_252768806.1">
    <property type="nucleotide sequence ID" value="NZ_JAMXMC010000003.1"/>
</dbReference>
<accession>A0ABT1BJG2</accession>
<evidence type="ECO:0000313" key="1">
    <source>
        <dbReference type="EMBL" id="MCO5976336.1"/>
    </source>
</evidence>
<keyword evidence="2" id="KW-1185">Reference proteome</keyword>
<organism evidence="1 2">
    <name type="scientific">Ideonella oryzae</name>
    <dbReference type="NCBI Taxonomy" id="2937441"/>
    <lineage>
        <taxon>Bacteria</taxon>
        <taxon>Pseudomonadati</taxon>
        <taxon>Pseudomonadota</taxon>
        <taxon>Betaproteobacteria</taxon>
        <taxon>Burkholderiales</taxon>
        <taxon>Sphaerotilaceae</taxon>
        <taxon>Ideonella</taxon>
    </lineage>
</organism>
<dbReference type="Proteomes" id="UP001204851">
    <property type="component" value="Unassembled WGS sequence"/>
</dbReference>
<dbReference type="EMBL" id="JAMXMC010000003">
    <property type="protein sequence ID" value="MCO5976336.1"/>
    <property type="molecule type" value="Genomic_DNA"/>
</dbReference>
<name>A0ABT1BJG2_9BURK</name>
<evidence type="ECO:0000313" key="2">
    <source>
        <dbReference type="Proteomes" id="UP001204851"/>
    </source>
</evidence>
<gene>
    <name evidence="1" type="ORF">M0L44_06340</name>
</gene>
<sequence length="84" mass="9433">MNGIAQLHLLPEHLHQALDGYPVEELFHMGLDPSSARRAVRAWIDTLDHDLAVFPPASTDVLVNIKSQMEMAREGLVEVIDTCW</sequence>
<comment type="caution">
    <text evidence="1">The sequence shown here is derived from an EMBL/GenBank/DDBJ whole genome shotgun (WGS) entry which is preliminary data.</text>
</comment>
<proteinExistence type="predicted"/>